<evidence type="ECO:0000256" key="3">
    <source>
        <dbReference type="ARBA" id="ARBA00034247"/>
    </source>
</evidence>
<dbReference type="InterPro" id="IPR029787">
    <property type="entry name" value="Nucleotide_cyclase"/>
</dbReference>
<sequence length="527" mass="59868">MENLLNKLHAAGLDHTRVSGEDAITLWRHVGEHLASTPMQRAYCLIISAEYRFELNQVQLSIDELKQALDILELPQHAAEILAVKNSLCERLGELGDYHSALNEYVSATTIAVEHSYIDQYVTAVIGLGNLCDTYGDHARALRYYQKIDSIDLAITSRTLRLRYKLYMLACFIKLQRLNPAQDLLTECEELSILVSDKSLTGQILLYQAKLHRLRDEHDAALKALAKAQYSASTNHASWLALMNRIEVAYTLSAIGKQPLAVLLLMSKLKKVESHGSPVLSKQFYDALSHVLASQAHFKTALEFEKKAYAIESELMKQVPITELGAAQLRRLTRFELQLKLIMSEIENKELKETTKQHKSTVAQLQQDVLTDPLTSLKNRRWLDAKLKELLLSNTPFALLVIDIDHFKSINDELSHLVGDKAIVNVSHELIEQFRRRDASCVRFGGEEFLVIVENVTLQEAQQLAEDYRKRIYQFNWQPILGERSLTVSIGVTLHHAGENTQRTFHRADKALYRAKALGRNQTCCEE</sequence>
<dbReference type="GO" id="GO:0052621">
    <property type="term" value="F:diguanylate cyclase activity"/>
    <property type="evidence" value="ECO:0007669"/>
    <property type="project" value="UniProtKB-EC"/>
</dbReference>
<dbReference type="GO" id="GO:0043709">
    <property type="term" value="P:cell adhesion involved in single-species biofilm formation"/>
    <property type="evidence" value="ECO:0007669"/>
    <property type="project" value="TreeGrafter"/>
</dbReference>
<organism evidence="5 6">
    <name type="scientific">Vibrio agarilyticus</name>
    <dbReference type="NCBI Taxonomy" id="2726741"/>
    <lineage>
        <taxon>Bacteria</taxon>
        <taxon>Pseudomonadati</taxon>
        <taxon>Pseudomonadota</taxon>
        <taxon>Gammaproteobacteria</taxon>
        <taxon>Vibrionales</taxon>
        <taxon>Vibrionaceae</taxon>
        <taxon>Vibrio</taxon>
    </lineage>
</organism>
<dbReference type="AlphaFoldDB" id="A0A7X8TN15"/>
<dbReference type="EC" id="2.7.7.65" evidence="2"/>
<proteinExistence type="predicted"/>
<dbReference type="InterPro" id="IPR043128">
    <property type="entry name" value="Rev_trsase/Diguanyl_cyclase"/>
</dbReference>
<comment type="catalytic activity">
    <reaction evidence="3">
        <text>2 GTP = 3',3'-c-di-GMP + 2 diphosphate</text>
        <dbReference type="Rhea" id="RHEA:24898"/>
        <dbReference type="ChEBI" id="CHEBI:33019"/>
        <dbReference type="ChEBI" id="CHEBI:37565"/>
        <dbReference type="ChEBI" id="CHEBI:58805"/>
        <dbReference type="EC" id="2.7.7.65"/>
    </reaction>
</comment>
<dbReference type="SUPFAM" id="SSF48452">
    <property type="entry name" value="TPR-like"/>
    <property type="match status" value="2"/>
</dbReference>
<evidence type="ECO:0000313" key="6">
    <source>
        <dbReference type="Proteomes" id="UP000535589"/>
    </source>
</evidence>
<dbReference type="InterPro" id="IPR050469">
    <property type="entry name" value="Diguanylate_Cyclase"/>
</dbReference>
<evidence type="ECO:0000259" key="4">
    <source>
        <dbReference type="PROSITE" id="PS50887"/>
    </source>
</evidence>
<protein>
    <recommendedName>
        <fullName evidence="2">diguanylate cyclase</fullName>
        <ecNumber evidence="2">2.7.7.65</ecNumber>
    </recommendedName>
</protein>
<comment type="cofactor">
    <cofactor evidence="1">
        <name>Mg(2+)</name>
        <dbReference type="ChEBI" id="CHEBI:18420"/>
    </cofactor>
</comment>
<dbReference type="Gene3D" id="3.30.70.270">
    <property type="match status" value="1"/>
</dbReference>
<evidence type="ECO:0000256" key="2">
    <source>
        <dbReference type="ARBA" id="ARBA00012528"/>
    </source>
</evidence>
<dbReference type="Gene3D" id="1.25.40.10">
    <property type="entry name" value="Tetratricopeptide repeat domain"/>
    <property type="match status" value="1"/>
</dbReference>
<evidence type="ECO:0000256" key="1">
    <source>
        <dbReference type="ARBA" id="ARBA00001946"/>
    </source>
</evidence>
<dbReference type="SMART" id="SM00267">
    <property type="entry name" value="GGDEF"/>
    <property type="match status" value="1"/>
</dbReference>
<dbReference type="PANTHER" id="PTHR45138">
    <property type="entry name" value="REGULATORY COMPONENTS OF SENSORY TRANSDUCTION SYSTEM"/>
    <property type="match status" value="1"/>
</dbReference>
<comment type="caution">
    <text evidence="5">The sequence shown here is derived from an EMBL/GenBank/DDBJ whole genome shotgun (WGS) entry which is preliminary data.</text>
</comment>
<dbReference type="Proteomes" id="UP000535589">
    <property type="component" value="Unassembled WGS sequence"/>
</dbReference>
<dbReference type="GO" id="GO:1902201">
    <property type="term" value="P:negative regulation of bacterial-type flagellum-dependent cell motility"/>
    <property type="evidence" value="ECO:0007669"/>
    <property type="project" value="TreeGrafter"/>
</dbReference>
<dbReference type="RefSeq" id="WP_168834869.1">
    <property type="nucleotide sequence ID" value="NZ_JABAIK010000002.1"/>
</dbReference>
<dbReference type="SUPFAM" id="SSF55073">
    <property type="entry name" value="Nucleotide cyclase"/>
    <property type="match status" value="1"/>
</dbReference>
<reference evidence="5 6" key="1">
    <citation type="submission" date="2020-04" db="EMBL/GenBank/DDBJ databases">
        <title>Vibrio sp. SM6, a novel species isolated from seawater.</title>
        <authorList>
            <person name="Wang X."/>
        </authorList>
    </citation>
    <scope>NUCLEOTIDE SEQUENCE [LARGE SCALE GENOMIC DNA]</scope>
    <source>
        <strain evidence="5 6">SM6</strain>
    </source>
</reference>
<dbReference type="GO" id="GO:0005886">
    <property type="term" value="C:plasma membrane"/>
    <property type="evidence" value="ECO:0007669"/>
    <property type="project" value="TreeGrafter"/>
</dbReference>
<dbReference type="PANTHER" id="PTHR45138:SF9">
    <property type="entry name" value="DIGUANYLATE CYCLASE DGCM-RELATED"/>
    <property type="match status" value="1"/>
</dbReference>
<dbReference type="PROSITE" id="PS50887">
    <property type="entry name" value="GGDEF"/>
    <property type="match status" value="1"/>
</dbReference>
<evidence type="ECO:0000313" key="5">
    <source>
        <dbReference type="EMBL" id="NLS11763.1"/>
    </source>
</evidence>
<dbReference type="EMBL" id="JABAIK010000002">
    <property type="protein sequence ID" value="NLS11763.1"/>
    <property type="molecule type" value="Genomic_DNA"/>
</dbReference>
<keyword evidence="6" id="KW-1185">Reference proteome</keyword>
<dbReference type="CDD" id="cd01949">
    <property type="entry name" value="GGDEF"/>
    <property type="match status" value="1"/>
</dbReference>
<name>A0A7X8TN15_9VIBR</name>
<feature type="domain" description="GGDEF" evidence="4">
    <location>
        <begin position="395"/>
        <end position="527"/>
    </location>
</feature>
<dbReference type="InterPro" id="IPR011990">
    <property type="entry name" value="TPR-like_helical_dom_sf"/>
</dbReference>
<gene>
    <name evidence="5" type="ORF">HGP28_02525</name>
</gene>
<dbReference type="FunFam" id="3.30.70.270:FF:000001">
    <property type="entry name" value="Diguanylate cyclase domain protein"/>
    <property type="match status" value="1"/>
</dbReference>
<dbReference type="NCBIfam" id="TIGR00254">
    <property type="entry name" value="GGDEF"/>
    <property type="match status" value="1"/>
</dbReference>
<accession>A0A7X8TN15</accession>
<dbReference type="Pfam" id="PF00990">
    <property type="entry name" value="GGDEF"/>
    <property type="match status" value="1"/>
</dbReference>
<dbReference type="InterPro" id="IPR000160">
    <property type="entry name" value="GGDEF_dom"/>
</dbReference>